<evidence type="ECO:0000256" key="7">
    <source>
        <dbReference type="RuleBase" id="RU363032"/>
    </source>
</evidence>
<feature type="transmembrane region" description="Helical" evidence="7">
    <location>
        <begin position="91"/>
        <end position="112"/>
    </location>
</feature>
<dbReference type="OrthoDB" id="2063054at2"/>
<sequence>MSATISALPASPAKKRAQRRRIVGSGFWYIAVILVSISTVLPLVWTLSTSFKTESEALSGALNLLPRNPTVDNYAALFADGTFARYLVNSFILAIGGTITNVFFGSLAGYALAKLRFPGQGSVFATFLASMMVPAIVTMIPTFLVLRYLPLVGGNDLFGQGGVGMINSYAAVLVPFAAGAFAVFFMKQFFESLPDEIGDAARIDGASEFRIFLSIYFPLSTAGAAVLAVLTFQAGWNSFLWPLIALNNPDMYTVQVGLSAFINEYQTDYGPLMAGTIVSSLPALLVFIVAQKYIVQNFTGSAVK</sequence>
<keyword evidence="4 7" id="KW-0812">Transmembrane</keyword>
<dbReference type="PANTHER" id="PTHR43744:SF12">
    <property type="entry name" value="ABC TRANSPORTER PERMEASE PROTEIN MG189-RELATED"/>
    <property type="match status" value="1"/>
</dbReference>
<keyword evidence="10" id="KW-1185">Reference proteome</keyword>
<reference evidence="9 10" key="1">
    <citation type="submission" date="2019-03" db="EMBL/GenBank/DDBJ databases">
        <title>Genomics of glacier-inhabiting Cryobacterium strains.</title>
        <authorList>
            <person name="Liu Q."/>
            <person name="Xin Y.-H."/>
        </authorList>
    </citation>
    <scope>NUCLEOTIDE SEQUENCE [LARGE SCALE GENOMIC DNA]</scope>
    <source>
        <strain evidence="9 10">TMT2-48-2</strain>
    </source>
</reference>
<dbReference type="AlphaFoldDB" id="A0A4R8XV33"/>
<evidence type="ECO:0000256" key="2">
    <source>
        <dbReference type="ARBA" id="ARBA00022448"/>
    </source>
</evidence>
<keyword evidence="3" id="KW-1003">Cell membrane</keyword>
<keyword evidence="5 7" id="KW-1133">Transmembrane helix</keyword>
<dbReference type="RefSeq" id="WP_134368775.1">
    <property type="nucleotide sequence ID" value="NZ_SOGN01000015.1"/>
</dbReference>
<gene>
    <name evidence="9" type="ORF">E3T23_02175</name>
</gene>
<evidence type="ECO:0000313" key="10">
    <source>
        <dbReference type="Proteomes" id="UP000298433"/>
    </source>
</evidence>
<feature type="domain" description="ABC transmembrane type-1" evidence="8">
    <location>
        <begin position="87"/>
        <end position="290"/>
    </location>
</feature>
<dbReference type="GO" id="GO:0055085">
    <property type="term" value="P:transmembrane transport"/>
    <property type="evidence" value="ECO:0007669"/>
    <property type="project" value="InterPro"/>
</dbReference>
<feature type="transmembrane region" description="Helical" evidence="7">
    <location>
        <begin position="26"/>
        <end position="45"/>
    </location>
</feature>
<dbReference type="PROSITE" id="PS50928">
    <property type="entry name" value="ABC_TM1"/>
    <property type="match status" value="1"/>
</dbReference>
<feature type="transmembrane region" description="Helical" evidence="7">
    <location>
        <begin position="169"/>
        <end position="190"/>
    </location>
</feature>
<organism evidence="9 10">
    <name type="scientific">Cryobacterium cheniae</name>
    <dbReference type="NCBI Taxonomy" id="1259262"/>
    <lineage>
        <taxon>Bacteria</taxon>
        <taxon>Bacillati</taxon>
        <taxon>Actinomycetota</taxon>
        <taxon>Actinomycetes</taxon>
        <taxon>Micrococcales</taxon>
        <taxon>Microbacteriaceae</taxon>
        <taxon>Cryobacterium</taxon>
    </lineage>
</organism>
<dbReference type="GO" id="GO:0005886">
    <property type="term" value="C:plasma membrane"/>
    <property type="evidence" value="ECO:0007669"/>
    <property type="project" value="UniProtKB-SubCell"/>
</dbReference>
<evidence type="ECO:0000256" key="5">
    <source>
        <dbReference type="ARBA" id="ARBA00022989"/>
    </source>
</evidence>
<accession>A0A4R8XV33</accession>
<evidence type="ECO:0000256" key="3">
    <source>
        <dbReference type="ARBA" id="ARBA00022475"/>
    </source>
</evidence>
<comment type="caution">
    <text evidence="9">The sequence shown here is derived from an EMBL/GenBank/DDBJ whole genome shotgun (WGS) entry which is preliminary data.</text>
</comment>
<dbReference type="InterPro" id="IPR035906">
    <property type="entry name" value="MetI-like_sf"/>
</dbReference>
<feature type="transmembrane region" description="Helical" evidence="7">
    <location>
        <begin position="269"/>
        <end position="290"/>
    </location>
</feature>
<dbReference type="PANTHER" id="PTHR43744">
    <property type="entry name" value="ABC TRANSPORTER PERMEASE PROTEIN MG189-RELATED-RELATED"/>
    <property type="match status" value="1"/>
</dbReference>
<comment type="similarity">
    <text evidence="7">Belongs to the binding-protein-dependent transport system permease family.</text>
</comment>
<comment type="subcellular location">
    <subcellularLocation>
        <location evidence="1 7">Cell membrane</location>
        <topology evidence="1 7">Multi-pass membrane protein</topology>
    </subcellularLocation>
</comment>
<evidence type="ECO:0000259" key="8">
    <source>
        <dbReference type="PROSITE" id="PS50928"/>
    </source>
</evidence>
<protein>
    <submittedName>
        <fullName evidence="9">Carbohydrate ABC transporter permease</fullName>
    </submittedName>
</protein>
<dbReference type="CDD" id="cd06261">
    <property type="entry name" value="TM_PBP2"/>
    <property type="match status" value="1"/>
</dbReference>
<dbReference type="Pfam" id="PF00528">
    <property type="entry name" value="BPD_transp_1"/>
    <property type="match status" value="1"/>
</dbReference>
<feature type="transmembrane region" description="Helical" evidence="7">
    <location>
        <begin position="211"/>
        <end position="232"/>
    </location>
</feature>
<name>A0A4R8XV33_9MICO</name>
<proteinExistence type="inferred from homology"/>
<evidence type="ECO:0000256" key="4">
    <source>
        <dbReference type="ARBA" id="ARBA00022692"/>
    </source>
</evidence>
<dbReference type="InterPro" id="IPR000515">
    <property type="entry name" value="MetI-like"/>
</dbReference>
<feature type="transmembrane region" description="Helical" evidence="7">
    <location>
        <begin position="124"/>
        <end position="149"/>
    </location>
</feature>
<evidence type="ECO:0000256" key="6">
    <source>
        <dbReference type="ARBA" id="ARBA00023136"/>
    </source>
</evidence>
<dbReference type="SUPFAM" id="SSF161098">
    <property type="entry name" value="MetI-like"/>
    <property type="match status" value="1"/>
</dbReference>
<keyword evidence="6 7" id="KW-0472">Membrane</keyword>
<evidence type="ECO:0000313" key="9">
    <source>
        <dbReference type="EMBL" id="TFC83381.1"/>
    </source>
</evidence>
<evidence type="ECO:0000256" key="1">
    <source>
        <dbReference type="ARBA" id="ARBA00004651"/>
    </source>
</evidence>
<keyword evidence="2 7" id="KW-0813">Transport</keyword>
<dbReference type="EMBL" id="SOGN01000015">
    <property type="protein sequence ID" value="TFC83381.1"/>
    <property type="molecule type" value="Genomic_DNA"/>
</dbReference>
<dbReference type="Gene3D" id="1.10.3720.10">
    <property type="entry name" value="MetI-like"/>
    <property type="match status" value="1"/>
</dbReference>
<dbReference type="Proteomes" id="UP000298433">
    <property type="component" value="Unassembled WGS sequence"/>
</dbReference>